<evidence type="ECO:0000313" key="5">
    <source>
        <dbReference type="Proteomes" id="UP000094389"/>
    </source>
</evidence>
<accession>A0A1E4S851</accession>
<dbReference type="SUPFAM" id="SSF50729">
    <property type="entry name" value="PH domain-like"/>
    <property type="match status" value="1"/>
</dbReference>
<dbReference type="Gene3D" id="2.30.29.30">
    <property type="entry name" value="Pleckstrin-homology domain (PH domain)/Phosphotyrosine-binding domain (PTB)"/>
    <property type="match status" value="1"/>
</dbReference>
<dbReference type="InterPro" id="IPR011993">
    <property type="entry name" value="PH-like_dom_sf"/>
</dbReference>
<sequence length="685" mass="77344">MNLMEYDGVLPKNNYNSPYYAAVPAASEPTEILSKRFELWRQIIKSLIGYLKGVSIANTQFSIINNNLVDTIHFPFFTSLQKTTKKGDVHEIKDPSPENLKKQSFFASFGSGSVQDVQILLKKYHLNLAQQQMKIVEQLETKLIPRLEELQKDLMTKIREIKSLNGDFKNNMDTEIAISGQLLDEFMLSVKKLKNGDESSLHSKTDPFLLRLKLELQLKQQLHQENYLEEAYINLQITGLELEKIIYQEIQKALHDYSELISQEIFVMYNDLINELHEGIMTQKVFFEWDDFIRRDNGKNLLKLKHDDEVPVPRKLSTIKYPYNKDLMAKTIRSGHLLKKSKFLKNYTKSFFILTLNYLHEFKSKDLFENIQPINSIKLNDCILTESNDNKFQLHVNNPKALKAHNFVFKRIPEEMSEYEFKKWVLDLKGLTSFNNFRERCQFLERKLGTGSISGSNTPNIEVPNPMDNMNVQQKLQELSVMSSQGKQSAMPTILMSNSGAGSGSGSAQSSLTNSPKLKPITQPAINTIPRVPSSGSLKKDKAKLHLTLPTPVVPQLSVQTPTPVTASVPLNVLTESHEEEDQAQSSDKPKPQGRHIHFALDNGSSSSLVAPDRSVTPMIGDHDRNSAAGQGHKVHHIDLSEPLYNSATSPIFTVNSTSGIDNSTNGEATKGLEQVIEAMKGESA</sequence>
<name>A0A1E4S851_CYBJN</name>
<evidence type="ECO:0000259" key="3">
    <source>
        <dbReference type="PROSITE" id="PS50003"/>
    </source>
</evidence>
<dbReference type="AlphaFoldDB" id="A0A1E4S851"/>
<dbReference type="InterPro" id="IPR001849">
    <property type="entry name" value="PH_domain"/>
</dbReference>
<dbReference type="Proteomes" id="UP000094389">
    <property type="component" value="Unassembled WGS sequence"/>
</dbReference>
<organism evidence="4 5">
    <name type="scientific">Cyberlindnera jadinii (strain ATCC 18201 / CBS 1600 / BCRC 20928 / JCM 3617 / NBRC 0987 / NRRL Y-1542)</name>
    <name type="common">Torula yeast</name>
    <name type="synonym">Candida utilis</name>
    <dbReference type="NCBI Taxonomy" id="983966"/>
    <lineage>
        <taxon>Eukaryota</taxon>
        <taxon>Fungi</taxon>
        <taxon>Dikarya</taxon>
        <taxon>Ascomycota</taxon>
        <taxon>Saccharomycotina</taxon>
        <taxon>Saccharomycetes</taxon>
        <taxon>Phaffomycetales</taxon>
        <taxon>Phaffomycetaceae</taxon>
        <taxon>Cyberlindnera</taxon>
    </lineage>
</organism>
<gene>
    <name evidence="4" type="ORF">CYBJADRAFT_166289</name>
</gene>
<feature type="domain" description="PH" evidence="3">
    <location>
        <begin position="330"/>
        <end position="433"/>
    </location>
</feature>
<feature type="region of interest" description="Disordered" evidence="2">
    <location>
        <begin position="577"/>
        <end position="610"/>
    </location>
</feature>
<dbReference type="SMART" id="SM00233">
    <property type="entry name" value="PH"/>
    <property type="match status" value="1"/>
</dbReference>
<dbReference type="PROSITE" id="PS50003">
    <property type="entry name" value="PH_DOMAIN"/>
    <property type="match status" value="1"/>
</dbReference>
<dbReference type="GeneID" id="30988828"/>
<dbReference type="STRING" id="983966.A0A1E4S851"/>
<dbReference type="RefSeq" id="XP_020072611.1">
    <property type="nucleotide sequence ID" value="XM_020214432.1"/>
</dbReference>
<dbReference type="InterPro" id="IPR046869">
    <property type="entry name" value="SLM1/RGC1-like_PH"/>
</dbReference>
<dbReference type="InterPro" id="IPR046868">
    <property type="entry name" value="BAR_4"/>
</dbReference>
<dbReference type="OrthoDB" id="2264563at2759"/>
<keyword evidence="5" id="KW-1185">Reference proteome</keyword>
<protein>
    <recommendedName>
        <fullName evidence="3">PH domain-containing protein</fullName>
    </recommendedName>
</protein>
<evidence type="ECO:0000256" key="1">
    <source>
        <dbReference type="ARBA" id="ARBA00022553"/>
    </source>
</evidence>
<dbReference type="Pfam" id="PF20399">
    <property type="entry name" value="PH_20"/>
    <property type="match status" value="1"/>
</dbReference>
<dbReference type="EMBL" id="KV453926">
    <property type="protein sequence ID" value="ODV75572.1"/>
    <property type="molecule type" value="Genomic_DNA"/>
</dbReference>
<feature type="region of interest" description="Disordered" evidence="2">
    <location>
        <begin position="497"/>
        <end position="538"/>
    </location>
</feature>
<proteinExistence type="predicted"/>
<evidence type="ECO:0000256" key="2">
    <source>
        <dbReference type="SAM" id="MobiDB-lite"/>
    </source>
</evidence>
<dbReference type="PANTHER" id="PTHR31941">
    <property type="entry name" value="CYTOSKELETAL SIGNALING PROTEIN SLM1"/>
    <property type="match status" value="1"/>
</dbReference>
<keyword evidence="1" id="KW-0597">Phosphoprotein</keyword>
<evidence type="ECO:0000313" key="4">
    <source>
        <dbReference type="EMBL" id="ODV75572.1"/>
    </source>
</evidence>
<reference evidence="4 5" key="1">
    <citation type="journal article" date="2016" name="Proc. Natl. Acad. Sci. U.S.A.">
        <title>Comparative genomics of biotechnologically important yeasts.</title>
        <authorList>
            <person name="Riley R."/>
            <person name="Haridas S."/>
            <person name="Wolfe K.H."/>
            <person name="Lopes M.R."/>
            <person name="Hittinger C.T."/>
            <person name="Goeker M."/>
            <person name="Salamov A.A."/>
            <person name="Wisecaver J.H."/>
            <person name="Long T.M."/>
            <person name="Calvey C.H."/>
            <person name="Aerts A.L."/>
            <person name="Barry K.W."/>
            <person name="Choi C."/>
            <person name="Clum A."/>
            <person name="Coughlan A.Y."/>
            <person name="Deshpande S."/>
            <person name="Douglass A.P."/>
            <person name="Hanson S.J."/>
            <person name="Klenk H.-P."/>
            <person name="LaButti K.M."/>
            <person name="Lapidus A."/>
            <person name="Lindquist E.A."/>
            <person name="Lipzen A.M."/>
            <person name="Meier-Kolthoff J.P."/>
            <person name="Ohm R.A."/>
            <person name="Otillar R.P."/>
            <person name="Pangilinan J.L."/>
            <person name="Peng Y."/>
            <person name="Rokas A."/>
            <person name="Rosa C.A."/>
            <person name="Scheuner C."/>
            <person name="Sibirny A.A."/>
            <person name="Slot J.C."/>
            <person name="Stielow J.B."/>
            <person name="Sun H."/>
            <person name="Kurtzman C.P."/>
            <person name="Blackwell M."/>
            <person name="Grigoriev I.V."/>
            <person name="Jeffries T.W."/>
        </authorList>
    </citation>
    <scope>NUCLEOTIDE SEQUENCE [LARGE SCALE GENOMIC DNA]</scope>
    <source>
        <strain evidence="5">ATCC 18201 / CBS 1600 / BCRC 20928 / JCM 3617 / NBRC 0987 / NRRL Y-1542</strain>
    </source>
</reference>
<dbReference type="PANTHER" id="PTHR31941:SF15">
    <property type="entry name" value="ACTIVATOR OF SKN7 PROTEIN 10-RELATED"/>
    <property type="match status" value="1"/>
</dbReference>
<dbReference type="Pfam" id="PF20400">
    <property type="entry name" value="BAR_4"/>
    <property type="match status" value="1"/>
</dbReference>